<sequence length="962" mass="107348">MLMAAACQSRVLLASLSFQEEVSKQRTRNDNNNNNNNRKQVRPLSRAASSTTTNCLNCEANSKHIQLGQRPSWKNKIGRSQQQQQRASRGWQQWETKLICFHKSKSQEERRRRRKRRILLLEETGLFSRPWGRMSENHHRHHPGTFELLLLRGNPLPQIQSARITCSLPVITTSTMQIATSMNHLVHSASTSAATVLHNMELISEDMGLRISQLGSTSSLEIDTLAFSSWTGDLVNQVGAAVAVLNSAPITTSVAVIATIATTSSIIMSSLSVNESKQGFVEGRDLPLRYDAVAIAAYFRRRPMDILIRSAQVMFRCSALTASILIDEFVGRKYEKEKLRASQLVELITRLGPTAIKIGQALSIRPDILPVTYLEELQKLQDQVPPFSNQQAKEIILEGLGKPAESIFSEMSAEPIAAASLGQVYKARMQETGDLVAVKVQRPGVLEGISRDLFLLRTSAKVFQFIPLIQSDLVGLLDTWALRFFDELDYVQEGKNAIQFSKNMKSLPNVKVPGVYLEYTCRKVLTCEWVNGEKLSESNAADLLPLVTTALNCYLVQLLESGFLHADPHPGNLLRTPDGHLCVLDFGLMTEVTEDQRYTLVEYISHVVNSDYPRVAEDLVRLGFVPPELADPQKTAAVAPQLGRIMGQLVQGGGARKINVQQLTEDLVNISKDYVFVIPPYFALILRAFSVLEGIGLDADPDYSIVDECYPYLSKRLLTDDSPRTRAALQYFLYGDKKHLDMQRVESLTVGFQNFRALMTPTGRITTLKKQTLIDPPTKEVLTVLFAPEGSFVQDLLLTELVRAVDALSREALAELWRYLARRIPMPAALAAPGSWPLLLPGLIVGVSPMARLTVEDHSSLETVRRLWVFIEPQLRQQSSPAELAEMAQDLLPVLRDLFPGLTTAAQRFVVMLIQRQALRLADDLDGGNSLREWDQGGPASIASPDFSKRRLIGNKRHPQVF</sequence>
<dbReference type="SUPFAM" id="SSF56112">
    <property type="entry name" value="Protein kinase-like (PK-like)"/>
    <property type="match status" value="1"/>
</dbReference>
<evidence type="ECO:0000313" key="4">
    <source>
        <dbReference type="EMBL" id="CAK9216108.1"/>
    </source>
</evidence>
<dbReference type="Pfam" id="PF03109">
    <property type="entry name" value="ABC1"/>
    <property type="match status" value="1"/>
</dbReference>
<dbReference type="InterPro" id="IPR050154">
    <property type="entry name" value="UbiB_kinase"/>
</dbReference>
<dbReference type="PROSITE" id="PS50011">
    <property type="entry name" value="PROTEIN_KINASE_DOM"/>
    <property type="match status" value="1"/>
</dbReference>
<feature type="region of interest" description="Disordered" evidence="2">
    <location>
        <begin position="930"/>
        <end position="962"/>
    </location>
</feature>
<reference evidence="4" key="1">
    <citation type="submission" date="2024-02" db="EMBL/GenBank/DDBJ databases">
        <authorList>
            <consortium name="ELIXIR-Norway"/>
            <consortium name="Elixir Norway"/>
        </authorList>
    </citation>
    <scope>NUCLEOTIDE SEQUENCE</scope>
</reference>
<evidence type="ECO:0000256" key="1">
    <source>
        <dbReference type="ARBA" id="ARBA00009670"/>
    </source>
</evidence>
<dbReference type="InterPro" id="IPR000719">
    <property type="entry name" value="Prot_kinase_dom"/>
</dbReference>
<dbReference type="InterPro" id="IPR011009">
    <property type="entry name" value="Kinase-like_dom_sf"/>
</dbReference>
<dbReference type="PANTHER" id="PTHR10566:SF118">
    <property type="entry name" value="PROTEIN KINASE DOMAIN-CONTAINING PROTEIN"/>
    <property type="match status" value="1"/>
</dbReference>
<evidence type="ECO:0000256" key="2">
    <source>
        <dbReference type="SAM" id="MobiDB-lite"/>
    </source>
</evidence>
<comment type="similarity">
    <text evidence="1">Belongs to the protein kinase superfamily. ADCK protein kinase family.</text>
</comment>
<evidence type="ECO:0000259" key="3">
    <source>
        <dbReference type="PROSITE" id="PS50011"/>
    </source>
</evidence>
<dbReference type="InterPro" id="IPR004147">
    <property type="entry name" value="ABC1_dom"/>
</dbReference>
<dbReference type="PANTHER" id="PTHR10566">
    <property type="entry name" value="CHAPERONE-ACTIVITY OF BC1 COMPLEX CABC1 -RELATED"/>
    <property type="match status" value="1"/>
</dbReference>
<dbReference type="Gene3D" id="1.10.510.10">
    <property type="entry name" value="Transferase(Phosphotransferase) domain 1"/>
    <property type="match status" value="1"/>
</dbReference>
<dbReference type="EMBL" id="OZ019894">
    <property type="protein sequence ID" value="CAK9216108.1"/>
    <property type="molecule type" value="Genomic_DNA"/>
</dbReference>
<gene>
    <name evidence="4" type="ORF">CSSPTR1EN2_LOCUS13257</name>
</gene>
<feature type="domain" description="Protein kinase" evidence="3">
    <location>
        <begin position="410"/>
        <end position="742"/>
    </location>
</feature>
<feature type="compositionally biased region" description="Basic residues" evidence="2">
    <location>
        <begin position="950"/>
        <end position="962"/>
    </location>
</feature>
<accession>A0ABP0UB77</accession>
<dbReference type="Proteomes" id="UP001497512">
    <property type="component" value="Chromosome 2"/>
</dbReference>
<evidence type="ECO:0000313" key="5">
    <source>
        <dbReference type="Proteomes" id="UP001497512"/>
    </source>
</evidence>
<dbReference type="CDD" id="cd05121">
    <property type="entry name" value="ABC1_ADCK3-like"/>
    <property type="match status" value="1"/>
</dbReference>
<feature type="region of interest" description="Disordered" evidence="2">
    <location>
        <begin position="22"/>
        <end position="48"/>
    </location>
</feature>
<keyword evidence="5" id="KW-1185">Reference proteome</keyword>
<organism evidence="4 5">
    <name type="scientific">Sphagnum troendelagicum</name>
    <dbReference type="NCBI Taxonomy" id="128251"/>
    <lineage>
        <taxon>Eukaryota</taxon>
        <taxon>Viridiplantae</taxon>
        <taxon>Streptophyta</taxon>
        <taxon>Embryophyta</taxon>
        <taxon>Bryophyta</taxon>
        <taxon>Sphagnophytina</taxon>
        <taxon>Sphagnopsida</taxon>
        <taxon>Sphagnales</taxon>
        <taxon>Sphagnaceae</taxon>
        <taxon>Sphagnum</taxon>
    </lineage>
</organism>
<protein>
    <recommendedName>
        <fullName evidence="3">Protein kinase domain-containing protein</fullName>
    </recommendedName>
</protein>
<name>A0ABP0UB77_9BRYO</name>
<proteinExistence type="inferred from homology"/>